<sequence precursor="true">MKVLQFSICLFILLATAAHAQPPEEEELPTIDEMVLPTVQQLLNDTEVDWIELNTGGVLTVESIVPRPDTLEIRQTEIEELEKVRNKTPANQREEIAKKLDEMRHLYVSLPDVQGNPEFRVPLKRVVKIIHHEDLMLRRIHKLLEENKIDPALELMNRLRRNWDVWPGMDETHLQIIFTDAKYRIGKGDAATSLMLLNEVYQADKNYPGLRTQSGYAVQQLVEKALADSDYTRAQFYLNWLRQRFSNHDIYNTFSAQLIEKTDELVEQANSASSSGDFKKASELISSAAEIWPLAPSLKGSHRTHTERFQQLKVGVVDLPGKSDAYFALSPADLRKQRLTRLNLFELERLRDGTAYYRTRFFDEWEPTDLGREMRFTLKQFRQPYEMQAVVTTADIVPLLINRLTPSHPAYDERLSSYVESIEVHSPTEFSLSFRRVPPRIEPLLANISVSATDETTLSEDLSDPGGFQVLKQDDNSISYNRKIEQPDGLPKYHIAELIEIRYDSYEKAAQALTRGEISMIPDLPDWIIRRMQNDEEFMKKFFILPYQLPETHLLQFNPASKPVRNRELRTALAYAVDRETLLREIVLRDPKALNGKVVTTPFLSSNPGRNILVEPRRYDLSAALAMLLASRKQLKDGIPPLTMIVAPGPTAEKTAQEIAAVWKKIGIDITLVYAHEPRPEKWDIIYRSVQMVEPLVDIWPFLTIEERARLDDLRDYPDWLKQELIQLDRTSEQSRAISALQVLHRHLWSDTAVFPLWELQRYAVIRKNIQGYPKTLMHCYDQIDRWSVDSWYQTELP</sequence>
<dbReference type="Gene3D" id="3.10.105.10">
    <property type="entry name" value="Dipeptide-binding Protein, Domain 3"/>
    <property type="match status" value="1"/>
</dbReference>
<organism evidence="7 8">
    <name type="scientific">Thalassoglobus polymorphus</name>
    <dbReference type="NCBI Taxonomy" id="2527994"/>
    <lineage>
        <taxon>Bacteria</taxon>
        <taxon>Pseudomonadati</taxon>
        <taxon>Planctomycetota</taxon>
        <taxon>Planctomycetia</taxon>
        <taxon>Planctomycetales</taxon>
        <taxon>Planctomycetaceae</taxon>
        <taxon>Thalassoglobus</taxon>
    </lineage>
</organism>
<dbReference type="GO" id="GO:1904680">
    <property type="term" value="F:peptide transmembrane transporter activity"/>
    <property type="evidence" value="ECO:0007669"/>
    <property type="project" value="TreeGrafter"/>
</dbReference>
<evidence type="ECO:0000256" key="5">
    <source>
        <dbReference type="SAM" id="SignalP"/>
    </source>
</evidence>
<dbReference type="Gene3D" id="3.40.190.10">
    <property type="entry name" value="Periplasmic binding protein-like II"/>
    <property type="match status" value="1"/>
</dbReference>
<evidence type="ECO:0000256" key="3">
    <source>
        <dbReference type="ARBA" id="ARBA00022448"/>
    </source>
</evidence>
<keyword evidence="3" id="KW-0813">Transport</keyword>
<feature type="chain" id="PRO_5021790205" evidence="5">
    <location>
        <begin position="21"/>
        <end position="798"/>
    </location>
</feature>
<keyword evidence="8" id="KW-1185">Reference proteome</keyword>
<accession>A0A517QTV3</accession>
<dbReference type="Pfam" id="PF00496">
    <property type="entry name" value="SBP_bac_5"/>
    <property type="match status" value="1"/>
</dbReference>
<comment type="subcellular location">
    <subcellularLocation>
        <location evidence="1">Cell envelope</location>
    </subcellularLocation>
</comment>
<dbReference type="PANTHER" id="PTHR30290:SF10">
    <property type="entry name" value="PERIPLASMIC OLIGOPEPTIDE-BINDING PROTEIN-RELATED"/>
    <property type="match status" value="1"/>
</dbReference>
<dbReference type="EMBL" id="CP036267">
    <property type="protein sequence ID" value="QDT35079.1"/>
    <property type="molecule type" value="Genomic_DNA"/>
</dbReference>
<dbReference type="KEGG" id="tpol:Mal48_43540"/>
<dbReference type="Proteomes" id="UP000315724">
    <property type="component" value="Chromosome"/>
</dbReference>
<keyword evidence="4 5" id="KW-0732">Signal</keyword>
<dbReference type="InterPro" id="IPR000914">
    <property type="entry name" value="SBP_5_dom"/>
</dbReference>
<evidence type="ECO:0000256" key="2">
    <source>
        <dbReference type="ARBA" id="ARBA00005695"/>
    </source>
</evidence>
<name>A0A517QTV3_9PLAN</name>
<dbReference type="AlphaFoldDB" id="A0A517QTV3"/>
<evidence type="ECO:0000313" key="7">
    <source>
        <dbReference type="EMBL" id="QDT35079.1"/>
    </source>
</evidence>
<gene>
    <name evidence="7" type="ORF">Mal48_43540</name>
</gene>
<feature type="domain" description="Solute-binding protein family 5" evidence="6">
    <location>
        <begin position="401"/>
        <end position="675"/>
    </location>
</feature>
<evidence type="ECO:0000313" key="8">
    <source>
        <dbReference type="Proteomes" id="UP000315724"/>
    </source>
</evidence>
<dbReference type="OrthoDB" id="231050at2"/>
<proteinExistence type="inferred from homology"/>
<dbReference type="RefSeq" id="WP_145204058.1">
    <property type="nucleotide sequence ID" value="NZ_CP036267.1"/>
</dbReference>
<dbReference type="GO" id="GO:0030313">
    <property type="term" value="C:cell envelope"/>
    <property type="evidence" value="ECO:0007669"/>
    <property type="project" value="UniProtKB-SubCell"/>
</dbReference>
<dbReference type="PANTHER" id="PTHR30290">
    <property type="entry name" value="PERIPLASMIC BINDING COMPONENT OF ABC TRANSPORTER"/>
    <property type="match status" value="1"/>
</dbReference>
<dbReference type="SUPFAM" id="SSF53850">
    <property type="entry name" value="Periplasmic binding protein-like II"/>
    <property type="match status" value="1"/>
</dbReference>
<comment type="similarity">
    <text evidence="2">Belongs to the bacterial solute-binding protein 5 family.</text>
</comment>
<dbReference type="Gene3D" id="3.90.76.10">
    <property type="entry name" value="Dipeptide-binding Protein, Domain 1"/>
    <property type="match status" value="1"/>
</dbReference>
<evidence type="ECO:0000256" key="4">
    <source>
        <dbReference type="ARBA" id="ARBA00022729"/>
    </source>
</evidence>
<evidence type="ECO:0000259" key="6">
    <source>
        <dbReference type="Pfam" id="PF00496"/>
    </source>
</evidence>
<dbReference type="GO" id="GO:0015833">
    <property type="term" value="P:peptide transport"/>
    <property type="evidence" value="ECO:0007669"/>
    <property type="project" value="TreeGrafter"/>
</dbReference>
<reference evidence="7 8" key="1">
    <citation type="submission" date="2019-02" db="EMBL/GenBank/DDBJ databases">
        <title>Deep-cultivation of Planctomycetes and their phenomic and genomic characterization uncovers novel biology.</title>
        <authorList>
            <person name="Wiegand S."/>
            <person name="Jogler M."/>
            <person name="Boedeker C."/>
            <person name="Pinto D."/>
            <person name="Vollmers J."/>
            <person name="Rivas-Marin E."/>
            <person name="Kohn T."/>
            <person name="Peeters S.H."/>
            <person name="Heuer A."/>
            <person name="Rast P."/>
            <person name="Oberbeckmann S."/>
            <person name="Bunk B."/>
            <person name="Jeske O."/>
            <person name="Meyerdierks A."/>
            <person name="Storesund J.E."/>
            <person name="Kallscheuer N."/>
            <person name="Luecker S."/>
            <person name="Lage O.M."/>
            <person name="Pohl T."/>
            <person name="Merkel B.J."/>
            <person name="Hornburger P."/>
            <person name="Mueller R.-W."/>
            <person name="Bruemmer F."/>
            <person name="Labrenz M."/>
            <person name="Spormann A.M."/>
            <person name="Op den Camp H."/>
            <person name="Overmann J."/>
            <person name="Amann R."/>
            <person name="Jetten M.S.M."/>
            <person name="Mascher T."/>
            <person name="Medema M.H."/>
            <person name="Devos D.P."/>
            <person name="Kaster A.-K."/>
            <person name="Ovreas L."/>
            <person name="Rohde M."/>
            <person name="Galperin M.Y."/>
            <person name="Jogler C."/>
        </authorList>
    </citation>
    <scope>NUCLEOTIDE SEQUENCE [LARGE SCALE GENOMIC DNA]</scope>
    <source>
        <strain evidence="7 8">Mal48</strain>
    </source>
</reference>
<protein>
    <submittedName>
        <fullName evidence="7">Bacterial extracellular solute-binding protein, family 5 Middle</fullName>
    </submittedName>
</protein>
<feature type="signal peptide" evidence="5">
    <location>
        <begin position="1"/>
        <end position="20"/>
    </location>
</feature>
<dbReference type="InterPro" id="IPR039424">
    <property type="entry name" value="SBP_5"/>
</dbReference>
<evidence type="ECO:0000256" key="1">
    <source>
        <dbReference type="ARBA" id="ARBA00004196"/>
    </source>
</evidence>